<evidence type="ECO:0000313" key="2">
    <source>
        <dbReference type="EMBL" id="KAG0004131.1"/>
    </source>
</evidence>
<dbReference type="OrthoDB" id="2445620at2759"/>
<feature type="non-terminal residue" evidence="2">
    <location>
        <position position="1"/>
    </location>
</feature>
<reference evidence="2" key="1">
    <citation type="journal article" date="2020" name="Fungal Divers.">
        <title>Resolving the Mortierellaceae phylogeny through synthesis of multi-gene phylogenetics and phylogenomics.</title>
        <authorList>
            <person name="Vandepol N."/>
            <person name="Liber J."/>
            <person name="Desiro A."/>
            <person name="Na H."/>
            <person name="Kennedy M."/>
            <person name="Barry K."/>
            <person name="Grigoriev I.V."/>
            <person name="Miller A.N."/>
            <person name="O'Donnell K."/>
            <person name="Stajich J.E."/>
            <person name="Bonito G."/>
        </authorList>
    </citation>
    <scope>NUCLEOTIDE SEQUENCE</scope>
    <source>
        <strain evidence="2">MES-2147</strain>
    </source>
</reference>
<protein>
    <submittedName>
        <fullName evidence="2">Uncharacterized protein</fullName>
    </submittedName>
</protein>
<dbReference type="EMBL" id="JAAAHW010000289">
    <property type="protein sequence ID" value="KAG0004131.1"/>
    <property type="molecule type" value="Genomic_DNA"/>
</dbReference>
<sequence length="840" mass="95082">MSRQEGILEEVVETKRPSLLPTRSSSPKSVNETPGDEANQPYTACRFFESSPSEPRKVTFEGINCPPWMLSYNVRGSREKRSSENAATIPVGTPTFKFIAEFKRPKVGHYVVSWRVKLFEGFHIPNGLRFSVAVEYDPTNISGSFDVTLSPEELEELGTGLPNKHIVKRAAKSQFESETTEAPRFWTVEPSGTRPDELITRLAWSKDSSFLAALSVRESSAHITVWDMGSIEDLPEQMRDTSFLRPSSATADVIQKIPKPCDFSNLSIGLAISPKGDQVAIYQEPNIGQWRDGSRLFECSFPIRLFNNPLVPNQDDIAAKVEENVPDQDSTSVEVEEITPPQLVEQEIIPHRIFDSFIGYGAFLTEKKNIGSDRNSVIYDNPCANASDEKISSSETKTTSSSTTDNTLFVACNGMYIDVFEVIPEKPWTHIRTIQLTDLVPTLSRRIMCKTMMETISSNTFMWLEDNGLCCTLWDLQKGSNVSYIFSTDKRKLSGCTFRGSCKMAISPDESIVVLARDDTLTTYYASSGIKISTRKYSGHSIEYVGFYGQSSQPFVIVRRPMSLKLGSRILDPFNLNSQMKVNRVPVPIIGKTILTFFREGRFKNKALVCEADGNRIRCYLSSEPDAVQVTKSEDTLVNHIYVKHPKLVTELDAKQYELKIRQHEKEFPDGDGSKYWILRIEVVEENQGSNKVVFSFVPEPWMRVSTKDVVNPDELQSVYFLPKGIRFVVAGMQTLQIWSFPTYKFNYFRLDFIWSRPRMKGDSYNPYGRAFKSELVGEYYHCVPQPKIYVDEKTGNIEADFERKGRDDPHHVIIPATRGGKSQSTFLYCARSIYLLAAA</sequence>
<organism evidence="2 3">
    <name type="scientific">Modicella reniformis</name>
    <dbReference type="NCBI Taxonomy" id="1440133"/>
    <lineage>
        <taxon>Eukaryota</taxon>
        <taxon>Fungi</taxon>
        <taxon>Fungi incertae sedis</taxon>
        <taxon>Mucoromycota</taxon>
        <taxon>Mortierellomycotina</taxon>
        <taxon>Mortierellomycetes</taxon>
        <taxon>Mortierellales</taxon>
        <taxon>Mortierellaceae</taxon>
        <taxon>Modicella</taxon>
    </lineage>
</organism>
<dbReference type="SUPFAM" id="SSF82171">
    <property type="entry name" value="DPP6 N-terminal domain-like"/>
    <property type="match status" value="1"/>
</dbReference>
<evidence type="ECO:0000313" key="3">
    <source>
        <dbReference type="Proteomes" id="UP000749646"/>
    </source>
</evidence>
<dbReference type="AlphaFoldDB" id="A0A9P6MJ13"/>
<comment type="caution">
    <text evidence="2">The sequence shown here is derived from an EMBL/GenBank/DDBJ whole genome shotgun (WGS) entry which is preliminary data.</text>
</comment>
<feature type="region of interest" description="Disordered" evidence="1">
    <location>
        <begin position="1"/>
        <end position="41"/>
    </location>
</feature>
<accession>A0A9P6MJ13</accession>
<evidence type="ECO:0000256" key="1">
    <source>
        <dbReference type="SAM" id="MobiDB-lite"/>
    </source>
</evidence>
<proteinExistence type="predicted"/>
<gene>
    <name evidence="2" type="ORF">BGZ65_000870</name>
</gene>
<name>A0A9P6MJ13_9FUNG</name>
<dbReference type="Proteomes" id="UP000749646">
    <property type="component" value="Unassembled WGS sequence"/>
</dbReference>
<keyword evidence="3" id="KW-1185">Reference proteome</keyword>
<feature type="compositionally biased region" description="Low complexity" evidence="1">
    <location>
        <begin position="17"/>
        <end position="29"/>
    </location>
</feature>